<comment type="caution">
    <text evidence="5">The sequence shown here is derived from an EMBL/GenBank/DDBJ whole genome shotgun (WGS) entry which is preliminary data.</text>
</comment>
<dbReference type="InterPro" id="IPR051419">
    <property type="entry name" value="Lys/N-term_MeTrsfase_sf"/>
</dbReference>
<keyword evidence="3 5" id="KW-0808">Transferase</keyword>
<dbReference type="Gene3D" id="3.40.50.150">
    <property type="entry name" value="Vaccinia Virus protein VP39"/>
    <property type="match status" value="1"/>
</dbReference>
<dbReference type="AlphaFoldDB" id="A0A644UHT8"/>
<dbReference type="InterPro" id="IPR025714">
    <property type="entry name" value="Methyltranfer_dom"/>
</dbReference>
<evidence type="ECO:0000259" key="4">
    <source>
        <dbReference type="Pfam" id="PF13847"/>
    </source>
</evidence>
<dbReference type="GO" id="GO:0008168">
    <property type="term" value="F:methyltransferase activity"/>
    <property type="evidence" value="ECO:0007669"/>
    <property type="project" value="UniProtKB-KW"/>
</dbReference>
<dbReference type="CDD" id="cd02440">
    <property type="entry name" value="AdoMet_MTases"/>
    <property type="match status" value="1"/>
</dbReference>
<dbReference type="Pfam" id="PF13847">
    <property type="entry name" value="Methyltransf_31"/>
    <property type="match status" value="1"/>
</dbReference>
<accession>A0A644UHT8</accession>
<dbReference type="EMBL" id="VSSQ01000117">
    <property type="protein sequence ID" value="MPL78504.1"/>
    <property type="molecule type" value="Genomic_DNA"/>
</dbReference>
<dbReference type="GO" id="GO:0032259">
    <property type="term" value="P:methylation"/>
    <property type="evidence" value="ECO:0007669"/>
    <property type="project" value="UniProtKB-KW"/>
</dbReference>
<keyword evidence="2" id="KW-0489">Methyltransferase</keyword>
<evidence type="ECO:0000256" key="3">
    <source>
        <dbReference type="ARBA" id="ARBA00022679"/>
    </source>
</evidence>
<dbReference type="EC" id="2.5.1.16" evidence="5"/>
<dbReference type="SUPFAM" id="SSF53335">
    <property type="entry name" value="S-adenosyl-L-methionine-dependent methyltransferases"/>
    <property type="match status" value="1"/>
</dbReference>
<evidence type="ECO:0000256" key="1">
    <source>
        <dbReference type="ARBA" id="ARBA00008361"/>
    </source>
</evidence>
<gene>
    <name evidence="5" type="primary">speE_3</name>
    <name evidence="5" type="ORF">SDC9_24373</name>
</gene>
<dbReference type="PANTHER" id="PTHR12176">
    <property type="entry name" value="SAM-DEPENDENT METHYLTRANSFERASE SUPERFAMILY PROTEIN"/>
    <property type="match status" value="1"/>
</dbReference>
<dbReference type="PANTHER" id="PTHR12176:SF59">
    <property type="entry name" value="METHYLTRANSFERASE DOMAIN-CONTAINING PROTEIN-RELATED"/>
    <property type="match status" value="1"/>
</dbReference>
<dbReference type="InterPro" id="IPR029063">
    <property type="entry name" value="SAM-dependent_MTases_sf"/>
</dbReference>
<protein>
    <submittedName>
        <fullName evidence="5">Polyamine aminopropyltransferase</fullName>
        <ecNumber evidence="5">2.5.1.16</ecNumber>
    </submittedName>
</protein>
<dbReference type="GO" id="GO:0004766">
    <property type="term" value="F:spermidine synthase activity"/>
    <property type="evidence" value="ECO:0007669"/>
    <property type="project" value="UniProtKB-EC"/>
</dbReference>
<reference evidence="5" key="1">
    <citation type="submission" date="2019-08" db="EMBL/GenBank/DDBJ databases">
        <authorList>
            <person name="Kucharzyk K."/>
            <person name="Murdoch R.W."/>
            <person name="Higgins S."/>
            <person name="Loffler F."/>
        </authorList>
    </citation>
    <scope>NUCLEOTIDE SEQUENCE</scope>
</reference>
<feature type="domain" description="Methyltransferase" evidence="4">
    <location>
        <begin position="94"/>
        <end position="214"/>
    </location>
</feature>
<sequence length="249" mass="28099">MLSKCRGRFTPAFLSLQKALSIVKISRDAFRYLSSFAGGQIIEQYTGDVNPVIEVALVNGRYQLNAENVNYSYGPLHDAFRRYFHLDPPELIPGDEVLILGFGAGSVAVILREELGFNNPITGIELDRAVLRAAQEHFNIGRLPALEIFRDDAFNFVENCVLNFKLIVVDIYLDRLVPPQFETETFIRNLHRLLTPGGRVVFNKFAGSQRLETETSALKDRFAEVFSNTNTFRIAVNKRAPNLMITGTR</sequence>
<organism evidence="5">
    <name type="scientific">bioreactor metagenome</name>
    <dbReference type="NCBI Taxonomy" id="1076179"/>
    <lineage>
        <taxon>unclassified sequences</taxon>
        <taxon>metagenomes</taxon>
        <taxon>ecological metagenomes</taxon>
    </lineage>
</organism>
<evidence type="ECO:0000256" key="2">
    <source>
        <dbReference type="ARBA" id="ARBA00022603"/>
    </source>
</evidence>
<name>A0A644UHT8_9ZZZZ</name>
<proteinExistence type="inferred from homology"/>
<comment type="similarity">
    <text evidence="1">Belongs to the methyltransferase superfamily.</text>
</comment>
<evidence type="ECO:0000313" key="5">
    <source>
        <dbReference type="EMBL" id="MPL78504.1"/>
    </source>
</evidence>